<protein>
    <submittedName>
        <fullName evidence="1">Uncharacterized protein</fullName>
    </submittedName>
</protein>
<proteinExistence type="predicted"/>
<sequence length="68" mass="7848">MVRILKKPISVPIIVPKYKHSWIICQLAETDSHFLQELSEASHFSSAALRGRDIYSLQFHTSPTDRPR</sequence>
<accession>A0A0E9R0B1</accession>
<reference evidence="1" key="2">
    <citation type="journal article" date="2015" name="Fish Shellfish Immunol.">
        <title>Early steps in the European eel (Anguilla anguilla)-Vibrio vulnificus interaction in the gills: Role of the RtxA13 toxin.</title>
        <authorList>
            <person name="Callol A."/>
            <person name="Pajuelo D."/>
            <person name="Ebbesson L."/>
            <person name="Teles M."/>
            <person name="MacKenzie S."/>
            <person name="Amaro C."/>
        </authorList>
    </citation>
    <scope>NUCLEOTIDE SEQUENCE</scope>
</reference>
<organism evidence="1">
    <name type="scientific">Anguilla anguilla</name>
    <name type="common">European freshwater eel</name>
    <name type="synonym">Muraena anguilla</name>
    <dbReference type="NCBI Taxonomy" id="7936"/>
    <lineage>
        <taxon>Eukaryota</taxon>
        <taxon>Metazoa</taxon>
        <taxon>Chordata</taxon>
        <taxon>Craniata</taxon>
        <taxon>Vertebrata</taxon>
        <taxon>Euteleostomi</taxon>
        <taxon>Actinopterygii</taxon>
        <taxon>Neopterygii</taxon>
        <taxon>Teleostei</taxon>
        <taxon>Anguilliformes</taxon>
        <taxon>Anguillidae</taxon>
        <taxon>Anguilla</taxon>
    </lineage>
</organism>
<evidence type="ECO:0000313" key="1">
    <source>
        <dbReference type="EMBL" id="JAH21733.1"/>
    </source>
</evidence>
<dbReference type="EMBL" id="GBXM01086844">
    <property type="protein sequence ID" value="JAH21733.1"/>
    <property type="molecule type" value="Transcribed_RNA"/>
</dbReference>
<name>A0A0E9R0B1_ANGAN</name>
<dbReference type="AlphaFoldDB" id="A0A0E9R0B1"/>
<reference evidence="1" key="1">
    <citation type="submission" date="2014-11" db="EMBL/GenBank/DDBJ databases">
        <authorList>
            <person name="Amaro Gonzalez C."/>
        </authorList>
    </citation>
    <scope>NUCLEOTIDE SEQUENCE</scope>
</reference>